<dbReference type="InterPro" id="IPR050328">
    <property type="entry name" value="Dev_Immune_Receptor"/>
</dbReference>
<dbReference type="InterPro" id="IPR003591">
    <property type="entry name" value="Leu-rich_rpt_typical-subtyp"/>
</dbReference>
<evidence type="ECO:0000256" key="3">
    <source>
        <dbReference type="ARBA" id="ARBA00022737"/>
    </source>
</evidence>
<dbReference type="InterPro" id="IPR001611">
    <property type="entry name" value="Leu-rich_rpt"/>
</dbReference>
<dbReference type="InterPro" id="IPR032675">
    <property type="entry name" value="LRR_dom_sf"/>
</dbReference>
<dbReference type="Pfam" id="PF13855">
    <property type="entry name" value="LRR_8"/>
    <property type="match status" value="1"/>
</dbReference>
<keyword evidence="2" id="KW-0732">Signal</keyword>
<dbReference type="Pfam" id="PF10294">
    <property type="entry name" value="Methyltransf_16"/>
    <property type="match status" value="1"/>
</dbReference>
<dbReference type="InterPro" id="IPR019410">
    <property type="entry name" value="Methyltransf_16"/>
</dbReference>
<comment type="caution">
    <text evidence="4">The sequence shown here is derived from an EMBL/GenBank/DDBJ whole genome shotgun (WGS) entry which is preliminary data.</text>
</comment>
<evidence type="ECO:0000256" key="2">
    <source>
        <dbReference type="ARBA" id="ARBA00022729"/>
    </source>
</evidence>
<dbReference type="SUPFAM" id="SSF52058">
    <property type="entry name" value="L domain-like"/>
    <property type="match status" value="1"/>
</dbReference>
<evidence type="ECO:0000313" key="4">
    <source>
        <dbReference type="EMBL" id="GMI37220.1"/>
    </source>
</evidence>
<keyword evidence="1" id="KW-0433">Leucine-rich repeat</keyword>
<sequence length="1267" mass="138993">MVVIVDVLYILFNINYIDSPSSYWAIIIPLWFAVDLINDSFTRAAQEQVVHLVVKRASTKKFDEAKKLGTFPDELCSNFLDKLGSGEKHNRKEVKPPAGFDVFRPRMWVEASEDAKVAAVLLEVVLPGVTPAQAFTMGHRYTSEETGRGTTRIIDVLAENHRTFHDNYVHVHPHLLSPRDFTGDQVWKRIELEDGSDMFMGVSRSCFLPEVPPAKPYVRADGFFGYLYEATKIPFVPAGGTKITLYIAGDPNGMIPPSIVNLAAKDRMRMNLTSWRDYFIDRKEPDGSAIVGDWPDDEELYCWYDFNDEVQAPGGGVAAVEEGLSLAEVTVKGFNHNNEYNEAEHTPTDLGKIDEDDIFTSRMYDLVIEPHYALMSDVTRQLGVHRRATIKTLGGDSSEAVGLAAKLATIRPQLSMTQATAATRLLRSVGSLQVTKAAGMVMHTEGLRHFIGWINFALGVVVLVSVNVIVRQQEQLCEEEFGACMWGRIKPQLYFKDGLASGGVCGFGVDQSPSEDRWNLDVSRCELEELGGWMEEYRDLEVLDLRYNELANLPGWLGLRRMGKLRELRASNNKLEEFGFVDWRKRVGGVNSTLEVVDVRDNDIVELGWEMMDVEGMELRLLFEGNPCAEEVDWSGLEKDRLPARMGDGYDNGGWNSSLRVLKLGQNELDESVFEELAAASFTRIEELDVSWNALGEIGEGVREQEKLRRLDVSGNSRIGASDLVAAPVDLEMLNASFCGVDDITGEQAVELQDRSMTLHGNPVTVLHWYGTFDLVSVPAWLRTLEKVETANLGSCSVKELRGGAFPASLRELDIGNSGVASGGSLRLYPDSFEGLSKLEVLELYQNKLTDADMHPGLLEGMTSLTELYLYSNPDLRSFDAAKLFPNGNNALEHVELKDCSLTHASFEGLPNLKTVRLDAESGGTSLRSFNAVEIFPSGAGKVEVLNLDFCDIESLSNMQELPALKRLKLRGNAELQAFDAAEIFLGGSENLIELVLSECPLTTRLSFEGLGMLRRLTLSNATSLPSEVFTGLCSLKELGLSSATWWPGSSVGSGGFLWGASRRLAAALVATGDGHQGLPARPWGELRVLELGAGTGGAGLAAAALGARAVTLTDQKDFVFPTSGGPLRIPEGGATLLDLLRLNAKPFPGVSVRELRWGGGESVGEFDLILAADVLLFEKAQGGLLEAMGSASGESTVVLVEHTDRSGGDGSTYPWDLRRFVERVAEGGRWTPTVVRDRGRHISLRMVGRGGGEGKFGELPQRNSEA</sequence>
<dbReference type="Proteomes" id="UP001165060">
    <property type="component" value="Unassembled WGS sequence"/>
</dbReference>
<name>A0ABQ6N1E4_9STRA</name>
<dbReference type="SMART" id="SM00369">
    <property type="entry name" value="LRR_TYP"/>
    <property type="match status" value="5"/>
</dbReference>
<organism evidence="4 5">
    <name type="scientific">Tetraparma gracilis</name>
    <dbReference type="NCBI Taxonomy" id="2962635"/>
    <lineage>
        <taxon>Eukaryota</taxon>
        <taxon>Sar</taxon>
        <taxon>Stramenopiles</taxon>
        <taxon>Ochrophyta</taxon>
        <taxon>Bolidophyceae</taxon>
        <taxon>Parmales</taxon>
        <taxon>Triparmaceae</taxon>
        <taxon>Tetraparma</taxon>
    </lineage>
</organism>
<dbReference type="SUPFAM" id="SSF53335">
    <property type="entry name" value="S-adenosyl-L-methionine-dependent methyltransferases"/>
    <property type="match status" value="1"/>
</dbReference>
<dbReference type="PANTHER" id="PTHR24373">
    <property type="entry name" value="SLIT RELATED LEUCINE-RICH REPEAT NEURONAL PROTEIN"/>
    <property type="match status" value="1"/>
</dbReference>
<dbReference type="Gene3D" id="3.80.10.10">
    <property type="entry name" value="Ribonuclease Inhibitor"/>
    <property type="match status" value="4"/>
</dbReference>
<protein>
    <submittedName>
        <fullName evidence="4">Uncharacterized protein</fullName>
    </submittedName>
</protein>
<dbReference type="PANTHER" id="PTHR24373:SF390">
    <property type="entry name" value="LEUCINE RICH REPEAT CONTAINING 66"/>
    <property type="match status" value="1"/>
</dbReference>
<dbReference type="InterPro" id="IPR029063">
    <property type="entry name" value="SAM-dependent_MTases_sf"/>
</dbReference>
<gene>
    <name evidence="4" type="ORF">TeGR_g14453</name>
</gene>
<reference evidence="4 5" key="1">
    <citation type="journal article" date="2023" name="Commun. Biol.">
        <title>Genome analysis of Parmales, the sister group of diatoms, reveals the evolutionary specialization of diatoms from phago-mixotrophs to photoautotrophs.</title>
        <authorList>
            <person name="Ban H."/>
            <person name="Sato S."/>
            <person name="Yoshikawa S."/>
            <person name="Yamada K."/>
            <person name="Nakamura Y."/>
            <person name="Ichinomiya M."/>
            <person name="Sato N."/>
            <person name="Blanc-Mathieu R."/>
            <person name="Endo H."/>
            <person name="Kuwata A."/>
            <person name="Ogata H."/>
        </authorList>
    </citation>
    <scope>NUCLEOTIDE SEQUENCE [LARGE SCALE GENOMIC DNA]</scope>
</reference>
<dbReference type="EMBL" id="BRYB01003469">
    <property type="protein sequence ID" value="GMI37220.1"/>
    <property type="molecule type" value="Genomic_DNA"/>
</dbReference>
<proteinExistence type="predicted"/>
<evidence type="ECO:0000313" key="5">
    <source>
        <dbReference type="Proteomes" id="UP001165060"/>
    </source>
</evidence>
<accession>A0ABQ6N1E4</accession>
<dbReference type="PROSITE" id="PS51450">
    <property type="entry name" value="LRR"/>
    <property type="match status" value="1"/>
</dbReference>
<dbReference type="SUPFAM" id="SSF55961">
    <property type="entry name" value="Bet v1-like"/>
    <property type="match status" value="1"/>
</dbReference>
<keyword evidence="5" id="KW-1185">Reference proteome</keyword>
<dbReference type="Gene3D" id="3.30.530.20">
    <property type="match status" value="1"/>
</dbReference>
<dbReference type="InterPro" id="IPR023393">
    <property type="entry name" value="START-like_dom_sf"/>
</dbReference>
<evidence type="ECO:0000256" key="1">
    <source>
        <dbReference type="ARBA" id="ARBA00022614"/>
    </source>
</evidence>
<keyword evidence="3" id="KW-0677">Repeat</keyword>
<dbReference type="Gene3D" id="3.40.50.150">
    <property type="entry name" value="Vaccinia Virus protein VP39"/>
    <property type="match status" value="1"/>
</dbReference>